<keyword evidence="9" id="KW-1185">Reference proteome</keyword>
<keyword evidence="6 7" id="KW-0472">Membrane</keyword>
<evidence type="ECO:0000313" key="9">
    <source>
        <dbReference type="Proteomes" id="UP000319263"/>
    </source>
</evidence>
<comment type="subcellular location">
    <subcellularLocation>
        <location evidence="1">Cell membrane</location>
        <topology evidence="1">Multi-pass membrane protein</topology>
    </subcellularLocation>
</comment>
<keyword evidence="4 7" id="KW-0812">Transmembrane</keyword>
<dbReference type="PANTHER" id="PTHR33452:SF1">
    <property type="entry name" value="INNER MEMBRANE PROTEIN YPHA-RELATED"/>
    <property type="match status" value="1"/>
</dbReference>
<comment type="similarity">
    <text evidence="2">Belongs to the DoxX family.</text>
</comment>
<name>A0A516Q1Z9_9ACTN</name>
<protein>
    <submittedName>
        <fullName evidence="8">DoxX family protein</fullName>
    </submittedName>
</protein>
<dbReference type="GO" id="GO:0005886">
    <property type="term" value="C:plasma membrane"/>
    <property type="evidence" value="ECO:0007669"/>
    <property type="project" value="UniProtKB-SubCell"/>
</dbReference>
<dbReference type="InterPro" id="IPR032808">
    <property type="entry name" value="DoxX"/>
</dbReference>
<evidence type="ECO:0000256" key="7">
    <source>
        <dbReference type="SAM" id="Phobius"/>
    </source>
</evidence>
<feature type="transmembrane region" description="Helical" evidence="7">
    <location>
        <begin position="108"/>
        <end position="129"/>
    </location>
</feature>
<dbReference type="RefSeq" id="WP_143987419.1">
    <property type="nucleotide sequence ID" value="NZ_CP041692.1"/>
</dbReference>
<proteinExistence type="inferred from homology"/>
<dbReference type="InterPro" id="IPR051907">
    <property type="entry name" value="DoxX-like_oxidoreductase"/>
</dbReference>
<evidence type="ECO:0000256" key="3">
    <source>
        <dbReference type="ARBA" id="ARBA00022475"/>
    </source>
</evidence>
<evidence type="ECO:0000256" key="5">
    <source>
        <dbReference type="ARBA" id="ARBA00022989"/>
    </source>
</evidence>
<evidence type="ECO:0000256" key="4">
    <source>
        <dbReference type="ARBA" id="ARBA00022692"/>
    </source>
</evidence>
<evidence type="ECO:0000256" key="1">
    <source>
        <dbReference type="ARBA" id="ARBA00004651"/>
    </source>
</evidence>
<feature type="transmembrane region" description="Helical" evidence="7">
    <location>
        <begin position="141"/>
        <end position="159"/>
    </location>
</feature>
<keyword evidence="5 7" id="KW-1133">Transmembrane helix</keyword>
<evidence type="ECO:0000256" key="6">
    <source>
        <dbReference type="ARBA" id="ARBA00023136"/>
    </source>
</evidence>
<reference evidence="8 9" key="1">
    <citation type="submission" date="2019-07" db="EMBL/GenBank/DDBJ databases">
        <title>Microlunatus dokdonensis sp. nov. isolated from the rhizospheric soil of the wild plant Elymus tsukushiensis.</title>
        <authorList>
            <person name="Ghim S.-Y."/>
            <person name="Hwang Y.-J."/>
            <person name="Son J.-S."/>
            <person name="Shin J.-H."/>
        </authorList>
    </citation>
    <scope>NUCLEOTIDE SEQUENCE [LARGE SCALE GENOMIC DNA]</scope>
    <source>
        <strain evidence="8 9">KUDC0627</strain>
    </source>
</reference>
<dbReference type="PANTHER" id="PTHR33452">
    <property type="entry name" value="OXIDOREDUCTASE CATD-RELATED"/>
    <property type="match status" value="1"/>
</dbReference>
<sequence length="175" mass="17250">MSKLGNLALLAIRLGVGGTMVAHGAQKLYGAFGGGGIDGTAQMFEQMGFPEPRRAAQMAGLGEALGGASLALGLGTGAGGAALAGTMAVAGTVHAPNGFFTTNGGYEFPAVIGLVSGAIALGGPGTLSLDAATKNVFNKPWMRVLALAGSFGFAAYTASSRKPPVPSPEPTARVE</sequence>
<dbReference type="KEGG" id="mik:FOE78_17435"/>
<dbReference type="OrthoDB" id="346004at2"/>
<keyword evidence="3" id="KW-1003">Cell membrane</keyword>
<evidence type="ECO:0000256" key="2">
    <source>
        <dbReference type="ARBA" id="ARBA00006679"/>
    </source>
</evidence>
<evidence type="ECO:0000313" key="8">
    <source>
        <dbReference type="EMBL" id="QDP97460.1"/>
    </source>
</evidence>
<dbReference type="EMBL" id="CP041692">
    <property type="protein sequence ID" value="QDP97460.1"/>
    <property type="molecule type" value="Genomic_DNA"/>
</dbReference>
<dbReference type="AlphaFoldDB" id="A0A516Q1Z9"/>
<organism evidence="8 9">
    <name type="scientific">Microlunatus elymi</name>
    <dbReference type="NCBI Taxonomy" id="2596828"/>
    <lineage>
        <taxon>Bacteria</taxon>
        <taxon>Bacillati</taxon>
        <taxon>Actinomycetota</taxon>
        <taxon>Actinomycetes</taxon>
        <taxon>Propionibacteriales</taxon>
        <taxon>Propionibacteriaceae</taxon>
        <taxon>Microlunatus</taxon>
    </lineage>
</organism>
<dbReference type="Pfam" id="PF07681">
    <property type="entry name" value="DoxX"/>
    <property type="match status" value="1"/>
</dbReference>
<dbReference type="Proteomes" id="UP000319263">
    <property type="component" value="Chromosome"/>
</dbReference>
<gene>
    <name evidence="8" type="ORF">FOE78_17435</name>
</gene>
<accession>A0A516Q1Z9</accession>